<sequence>MTTDNKGISEKHGQKNKKTLEKAALQYETETFLFDDPSFFMHIPADNHDKEIMAFIASCLSYGRRELFFPKIQYILDSSEGKLSSWLLSDAFKENIPDNQQTFYRLYTNHTVHLFLDNLKSLLVAYGSMENFARLHTCNHQAITLIEALCTFFNTGEHSHIVPRNTLSSCKRLCMFLRWMVRNDSPVDLGLWSEIIDKRTLIMPLDTHVIQEANRLGLITTKSTSMKAANKLTAIMLDIFPEDPLKGDFALFGYGVNH</sequence>
<proteinExistence type="predicted"/>
<dbReference type="RefSeq" id="WP_004376409.1">
    <property type="nucleotide sequence ID" value="NZ_GL349564.1"/>
</dbReference>
<name>D7N9J9_9BACT</name>
<dbReference type="HOGENOM" id="CLU_064298_0_0_10"/>
<dbReference type="Pfam" id="PF09674">
    <property type="entry name" value="DUF2400"/>
    <property type="match status" value="1"/>
</dbReference>
<evidence type="ECO:0000313" key="1">
    <source>
        <dbReference type="EMBL" id="EFI49606.1"/>
    </source>
</evidence>
<protein>
    <recommendedName>
        <fullName evidence="3">TIGR02757 family protein</fullName>
    </recommendedName>
</protein>
<reference evidence="1" key="1">
    <citation type="submission" date="2010-02" db="EMBL/GenBank/DDBJ databases">
        <title>The Genome Sequence of Prevotella oris strain C735.</title>
        <authorList>
            <consortium name="The Broad Institute Genome Sequencing Platform"/>
            <person name="Ward D."/>
            <person name="Feldgarden M."/>
            <person name="Earl A."/>
            <person name="Young S.K."/>
            <person name="Zeng Q."/>
            <person name="Koehrsen M."/>
            <person name="Alvarado L."/>
            <person name="Berlin A."/>
            <person name="Bochicchio J."/>
            <person name="Borenstein D."/>
            <person name="Chapman S.B."/>
            <person name="Chen Z."/>
            <person name="Engels R."/>
            <person name="Freedman E."/>
            <person name="Gellesch M."/>
            <person name="Goldberg J."/>
            <person name="Griggs A."/>
            <person name="Gujja S."/>
            <person name="Heilman E."/>
            <person name="Heiman D."/>
            <person name="Hepburn T."/>
            <person name="Howarth C."/>
            <person name="Jen D."/>
            <person name="Larson L."/>
            <person name="Mehta T."/>
            <person name="Park D."/>
            <person name="Pearson M."/>
            <person name="Roberts A."/>
            <person name="Saif S."/>
            <person name="Shea T."/>
            <person name="Shenoy N."/>
            <person name="Sisk P."/>
            <person name="Stolte C."/>
            <person name="Sykes S."/>
            <person name="Thomson T."/>
            <person name="Walk T."/>
            <person name="White J."/>
            <person name="Yandava C."/>
            <person name="Sibley C.D."/>
            <person name="Field T.R."/>
            <person name="Grinwis M."/>
            <person name="Eshaghurshan C.S."/>
            <person name="Surette M.G."/>
            <person name="Haas B."/>
            <person name="Nusbaum C."/>
            <person name="Birren B."/>
        </authorList>
    </citation>
    <scope>NUCLEOTIDE SEQUENCE [LARGE SCALE GENOMIC DNA]</scope>
    <source>
        <strain evidence="1">C735</strain>
    </source>
</reference>
<evidence type="ECO:0000313" key="2">
    <source>
        <dbReference type="Proteomes" id="UP000003805"/>
    </source>
</evidence>
<dbReference type="Proteomes" id="UP000003805">
    <property type="component" value="Miscellaneous, Scaffold supercont1.1"/>
</dbReference>
<organism evidence="1 2">
    <name type="scientific">Segatella oris C735</name>
    <dbReference type="NCBI Taxonomy" id="563008"/>
    <lineage>
        <taxon>Bacteria</taxon>
        <taxon>Pseudomonadati</taxon>
        <taxon>Bacteroidota</taxon>
        <taxon>Bacteroidia</taxon>
        <taxon>Bacteroidales</taxon>
        <taxon>Prevotellaceae</taxon>
        <taxon>Segatella</taxon>
    </lineage>
</organism>
<dbReference type="NCBIfam" id="TIGR02757">
    <property type="entry name" value="TIGR02757 family protein"/>
    <property type="match status" value="1"/>
</dbReference>
<dbReference type="eggNOG" id="COG0177">
    <property type="taxonomic scope" value="Bacteria"/>
</dbReference>
<evidence type="ECO:0008006" key="3">
    <source>
        <dbReference type="Google" id="ProtNLM"/>
    </source>
</evidence>
<dbReference type="AlphaFoldDB" id="D7N9J9"/>
<dbReference type="InterPro" id="IPR014127">
    <property type="entry name" value="CHP02757"/>
</dbReference>
<accession>D7N9J9</accession>
<dbReference type="EMBL" id="GL349564">
    <property type="protein sequence ID" value="EFI49606.1"/>
    <property type="molecule type" value="Genomic_DNA"/>
</dbReference>
<gene>
    <name evidence="1" type="ORF">HMPREF0665_00328</name>
</gene>
<keyword evidence="2" id="KW-1185">Reference proteome</keyword>